<dbReference type="Proteomes" id="UP000011728">
    <property type="component" value="Chromosome"/>
</dbReference>
<dbReference type="PANTHER" id="PTHR43685">
    <property type="entry name" value="GLYCOSYLTRANSFERASE"/>
    <property type="match status" value="1"/>
</dbReference>
<name>M1MF24_9CLOT</name>
<gene>
    <name evidence="2" type="ORF">Cspa_c12090</name>
</gene>
<evidence type="ECO:0000259" key="1">
    <source>
        <dbReference type="Pfam" id="PF00535"/>
    </source>
</evidence>
<dbReference type="HOGENOM" id="CLU_025996_0_5_9"/>
<dbReference type="Pfam" id="PF00535">
    <property type="entry name" value="Glycos_transf_2"/>
    <property type="match status" value="1"/>
</dbReference>
<dbReference type="PANTHER" id="PTHR43685:SF2">
    <property type="entry name" value="GLYCOSYLTRANSFERASE 2-LIKE DOMAIN-CONTAINING PROTEIN"/>
    <property type="match status" value="1"/>
</dbReference>
<keyword evidence="2" id="KW-0808">Transferase</keyword>
<dbReference type="AlphaFoldDB" id="M1MF24"/>
<evidence type="ECO:0000313" key="2">
    <source>
        <dbReference type="EMBL" id="AGF54983.1"/>
    </source>
</evidence>
<dbReference type="eggNOG" id="COG0463">
    <property type="taxonomic scope" value="Bacteria"/>
</dbReference>
<dbReference type="CDD" id="cd00761">
    <property type="entry name" value="Glyco_tranf_GTA_type"/>
    <property type="match status" value="1"/>
</dbReference>
<feature type="domain" description="Glycosyltransferase 2-like" evidence="1">
    <location>
        <begin position="3"/>
        <end position="131"/>
    </location>
</feature>
<evidence type="ECO:0000313" key="3">
    <source>
        <dbReference type="Proteomes" id="UP000011728"/>
    </source>
</evidence>
<keyword evidence="3" id="KW-1185">Reference proteome</keyword>
<dbReference type="InterPro" id="IPR050834">
    <property type="entry name" value="Glycosyltransf_2"/>
</dbReference>
<dbReference type="GO" id="GO:0016740">
    <property type="term" value="F:transferase activity"/>
    <property type="evidence" value="ECO:0007669"/>
    <property type="project" value="UniProtKB-KW"/>
</dbReference>
<protein>
    <submittedName>
        <fullName evidence="2">Glycosyl transferase family 2</fullName>
    </submittedName>
</protein>
<dbReference type="InterPro" id="IPR029044">
    <property type="entry name" value="Nucleotide-diphossugar_trans"/>
</dbReference>
<dbReference type="Gene3D" id="3.90.550.10">
    <property type="entry name" value="Spore Coat Polysaccharide Biosynthesis Protein SpsA, Chain A"/>
    <property type="match status" value="1"/>
</dbReference>
<proteinExistence type="predicted"/>
<dbReference type="OrthoDB" id="9785185at2"/>
<organism evidence="2 3">
    <name type="scientific">Clostridium saccharoperbutylacetonicum N1-4(HMT)</name>
    <dbReference type="NCBI Taxonomy" id="931276"/>
    <lineage>
        <taxon>Bacteria</taxon>
        <taxon>Bacillati</taxon>
        <taxon>Bacillota</taxon>
        <taxon>Clostridia</taxon>
        <taxon>Eubacteriales</taxon>
        <taxon>Clostridiaceae</taxon>
        <taxon>Clostridium</taxon>
    </lineage>
</organism>
<dbReference type="PATRIC" id="fig|931276.5.peg.1167"/>
<dbReference type="EMBL" id="CP004121">
    <property type="protein sequence ID" value="AGF54983.1"/>
    <property type="molecule type" value="Genomic_DNA"/>
</dbReference>
<dbReference type="RefSeq" id="WP_015391308.1">
    <property type="nucleotide sequence ID" value="NC_020291.1"/>
</dbReference>
<reference evidence="2 3" key="1">
    <citation type="submission" date="2013-02" db="EMBL/GenBank/DDBJ databases">
        <title>Genome sequence of Clostridium saccharoperbutylacetonicum N1-4(HMT).</title>
        <authorList>
            <person name="Poehlein A."/>
            <person name="Daniel R."/>
        </authorList>
    </citation>
    <scope>NUCLEOTIDE SEQUENCE [LARGE SCALE GENOMIC DNA]</scope>
    <source>
        <strain evidence="3">N1-4(HMT)</strain>
    </source>
</reference>
<sequence>MISIIIPTFNRANTIERSVLSILDQTYQDFELIIVDDNSQDETEVIVRRMNDKRIKYIKHERNLGANAARNTGVRAAKGELIAFQDSDDKWHNDKLEIQLKALKDYNADIVACSYNRYKNDLVDLMPKESIKDSEIKKKLLYGSFISTQTVLGKKECFYNEEFDETLPRFQDWELMIRLSQKYNIHFINNPLVDVFLQEDSLTKSHQKGLNALRLIKDKHNDLIKLDKYVEYRFYRMLAYESNRSKDFTKNYYFKAWNLRKKEVEILLKGIFLELEKLKFKYIIDSGN</sequence>
<dbReference type="KEGG" id="csr:Cspa_c12090"/>
<dbReference type="InterPro" id="IPR001173">
    <property type="entry name" value="Glyco_trans_2-like"/>
</dbReference>
<dbReference type="SUPFAM" id="SSF53448">
    <property type="entry name" value="Nucleotide-diphospho-sugar transferases"/>
    <property type="match status" value="1"/>
</dbReference>
<accession>M1MF24</accession>